<dbReference type="InterPro" id="IPR011335">
    <property type="entry name" value="Restrct_endonuc-II-like"/>
</dbReference>
<proteinExistence type="predicted"/>
<accession>A0A2I9DUD2</accession>
<dbReference type="InterPro" id="IPR007569">
    <property type="entry name" value="DUF559"/>
</dbReference>
<name>A0A2I9DUD2_9DEIO</name>
<dbReference type="InterPro" id="IPR047216">
    <property type="entry name" value="Endonuclease_DUF559_bact"/>
</dbReference>
<protein>
    <recommendedName>
        <fullName evidence="1">DUF559 domain-containing protein</fullName>
    </recommendedName>
</protein>
<dbReference type="OrthoDB" id="9798754at2"/>
<feature type="domain" description="DUF559" evidence="1">
    <location>
        <begin position="1"/>
        <end position="93"/>
    </location>
</feature>
<reference evidence="3" key="1">
    <citation type="submission" date="2018-01" db="EMBL/GenBank/DDBJ databases">
        <title>Draft Genome Sequence of the Radioresistant Bacterium Deinococcus aerius TR0125, Isolated from the Higher Atmosphere above Japan.</title>
        <authorList>
            <person name="Satoh K."/>
            <person name="Arai H."/>
            <person name="Sanzen T."/>
            <person name="Kawaguchi Y."/>
            <person name="Hayashi H."/>
            <person name="Yokobori S."/>
            <person name="Yamagishi A."/>
            <person name="Oono Y."/>
            <person name="Narumi I."/>
        </authorList>
    </citation>
    <scope>NUCLEOTIDE SEQUENCE [LARGE SCALE GENOMIC DNA]</scope>
    <source>
        <strain evidence="3">TR0125</strain>
    </source>
</reference>
<organism evidence="2 3">
    <name type="scientific">Deinococcus aerius</name>
    <dbReference type="NCBI Taxonomy" id="200253"/>
    <lineage>
        <taxon>Bacteria</taxon>
        <taxon>Thermotogati</taxon>
        <taxon>Deinococcota</taxon>
        <taxon>Deinococci</taxon>
        <taxon>Deinococcales</taxon>
        <taxon>Deinococcaceae</taxon>
        <taxon>Deinococcus</taxon>
    </lineage>
</organism>
<dbReference type="Pfam" id="PF04480">
    <property type="entry name" value="DUF559"/>
    <property type="match status" value="1"/>
</dbReference>
<dbReference type="EMBL" id="BFAG01000008">
    <property type="protein sequence ID" value="GBF06327.1"/>
    <property type="molecule type" value="Genomic_DNA"/>
</dbReference>
<comment type="caution">
    <text evidence="2">The sequence shown here is derived from an EMBL/GenBank/DDBJ whole genome shotgun (WGS) entry which is preliminary data.</text>
</comment>
<dbReference type="SUPFAM" id="SSF52980">
    <property type="entry name" value="Restriction endonuclease-like"/>
    <property type="match status" value="1"/>
</dbReference>
<evidence type="ECO:0000313" key="3">
    <source>
        <dbReference type="Proteomes" id="UP000236569"/>
    </source>
</evidence>
<evidence type="ECO:0000259" key="1">
    <source>
        <dbReference type="Pfam" id="PF04480"/>
    </source>
</evidence>
<gene>
    <name evidence="2" type="ORF">DAERI_080118</name>
</gene>
<dbReference type="PANTHER" id="PTHR38590:SF1">
    <property type="entry name" value="BLL0828 PROTEIN"/>
    <property type="match status" value="1"/>
</dbReference>
<keyword evidence="3" id="KW-1185">Reference proteome</keyword>
<dbReference type="AlphaFoldDB" id="A0A2I9DUD2"/>
<sequence length="93" mass="10668">MTSEEQLLWSRLRAGQLGVAFRKQQPLGFYLADFVCFEKKLVIELDGGHHAGSEYDIVRDAELTARSFRVLRFWNNEVRDNLDGVLARIAEAL</sequence>
<dbReference type="Gene3D" id="3.40.960.10">
    <property type="entry name" value="VSR Endonuclease"/>
    <property type="match status" value="1"/>
</dbReference>
<evidence type="ECO:0000313" key="2">
    <source>
        <dbReference type="EMBL" id="GBF06327.1"/>
    </source>
</evidence>
<dbReference type="PANTHER" id="PTHR38590">
    <property type="entry name" value="BLL0828 PROTEIN"/>
    <property type="match status" value="1"/>
</dbReference>
<dbReference type="Proteomes" id="UP000236569">
    <property type="component" value="Unassembled WGS sequence"/>
</dbReference>
<dbReference type="CDD" id="cd01038">
    <property type="entry name" value="Endonuclease_DUF559"/>
    <property type="match status" value="1"/>
</dbReference>